<feature type="compositionally biased region" description="Acidic residues" evidence="6">
    <location>
        <begin position="1084"/>
        <end position="1096"/>
    </location>
</feature>
<feature type="compositionally biased region" description="Polar residues" evidence="6">
    <location>
        <begin position="75"/>
        <end position="86"/>
    </location>
</feature>
<dbReference type="GO" id="GO:0000228">
    <property type="term" value="C:nuclear chromosome"/>
    <property type="evidence" value="ECO:0007669"/>
    <property type="project" value="InterPro"/>
</dbReference>
<evidence type="ECO:0000313" key="8">
    <source>
        <dbReference type="Proteomes" id="UP001063166"/>
    </source>
</evidence>
<feature type="region of interest" description="Disordered" evidence="6">
    <location>
        <begin position="387"/>
        <end position="437"/>
    </location>
</feature>
<feature type="compositionally biased region" description="Low complexity" evidence="6">
    <location>
        <begin position="650"/>
        <end position="665"/>
    </location>
</feature>
<feature type="region of interest" description="Disordered" evidence="6">
    <location>
        <begin position="907"/>
        <end position="926"/>
    </location>
</feature>
<feature type="compositionally biased region" description="Low complexity" evidence="6">
    <location>
        <begin position="113"/>
        <end position="154"/>
    </location>
</feature>
<comment type="similarity">
    <text evidence="2">Belongs to the SNF5 family.</text>
</comment>
<keyword evidence="5" id="KW-0539">Nucleus</keyword>
<reference evidence="7" key="1">
    <citation type="submission" date="2022-07" db="EMBL/GenBank/DDBJ databases">
        <title>The genome of Lyophyllum shimeji provides insight into the initial evolution of ectomycorrhizal fungal genome.</title>
        <authorList>
            <person name="Kobayashi Y."/>
            <person name="Shibata T."/>
            <person name="Hirakawa H."/>
            <person name="Shigenobu S."/>
            <person name="Nishiyama T."/>
            <person name="Yamada A."/>
            <person name="Hasebe M."/>
            <person name="Kawaguchi M."/>
        </authorList>
    </citation>
    <scope>NUCLEOTIDE SEQUENCE</scope>
    <source>
        <strain evidence="7">AT787</strain>
    </source>
</reference>
<feature type="region of interest" description="Disordered" evidence="6">
    <location>
        <begin position="281"/>
        <end position="316"/>
    </location>
</feature>
<name>A0A9P3UP22_LYOSH</name>
<dbReference type="InterPro" id="IPR006939">
    <property type="entry name" value="SNF5"/>
</dbReference>
<keyword evidence="8" id="KW-1185">Reference proteome</keyword>
<feature type="compositionally biased region" description="Low complexity" evidence="6">
    <location>
        <begin position="706"/>
        <end position="725"/>
    </location>
</feature>
<feature type="region of interest" description="Disordered" evidence="6">
    <location>
        <begin position="101"/>
        <end position="165"/>
    </location>
</feature>
<dbReference type="GO" id="GO:0006338">
    <property type="term" value="P:chromatin remodeling"/>
    <property type="evidence" value="ECO:0007669"/>
    <property type="project" value="InterPro"/>
</dbReference>
<dbReference type="Proteomes" id="UP001063166">
    <property type="component" value="Unassembled WGS sequence"/>
</dbReference>
<proteinExistence type="inferred from homology"/>
<feature type="compositionally biased region" description="Gly residues" evidence="6">
    <location>
        <begin position="63"/>
        <end position="73"/>
    </location>
</feature>
<evidence type="ECO:0000256" key="4">
    <source>
        <dbReference type="ARBA" id="ARBA00023163"/>
    </source>
</evidence>
<dbReference type="Pfam" id="PF04855">
    <property type="entry name" value="SNF5"/>
    <property type="match status" value="1"/>
</dbReference>
<feature type="region of interest" description="Disordered" evidence="6">
    <location>
        <begin position="496"/>
        <end position="803"/>
    </location>
</feature>
<evidence type="ECO:0000256" key="5">
    <source>
        <dbReference type="ARBA" id="ARBA00023242"/>
    </source>
</evidence>
<organism evidence="7 8">
    <name type="scientific">Lyophyllum shimeji</name>
    <name type="common">Hon-shimeji</name>
    <name type="synonym">Tricholoma shimeji</name>
    <dbReference type="NCBI Taxonomy" id="47721"/>
    <lineage>
        <taxon>Eukaryota</taxon>
        <taxon>Fungi</taxon>
        <taxon>Dikarya</taxon>
        <taxon>Basidiomycota</taxon>
        <taxon>Agaricomycotina</taxon>
        <taxon>Agaricomycetes</taxon>
        <taxon>Agaricomycetidae</taxon>
        <taxon>Agaricales</taxon>
        <taxon>Tricholomatineae</taxon>
        <taxon>Lyophyllaceae</taxon>
        <taxon>Lyophyllum</taxon>
    </lineage>
</organism>
<dbReference type="EMBL" id="BRPK01000007">
    <property type="protein sequence ID" value="GLB39897.1"/>
    <property type="molecule type" value="Genomic_DNA"/>
</dbReference>
<evidence type="ECO:0000256" key="3">
    <source>
        <dbReference type="ARBA" id="ARBA00023015"/>
    </source>
</evidence>
<feature type="region of interest" description="Disordered" evidence="6">
    <location>
        <begin position="1073"/>
        <end position="1096"/>
    </location>
</feature>
<feature type="region of interest" description="Disordered" evidence="6">
    <location>
        <begin position="1"/>
        <end position="26"/>
    </location>
</feature>
<feature type="compositionally biased region" description="Pro residues" evidence="6">
    <location>
        <begin position="793"/>
        <end position="803"/>
    </location>
</feature>
<dbReference type="OrthoDB" id="515064at2759"/>
<evidence type="ECO:0000256" key="1">
    <source>
        <dbReference type="ARBA" id="ARBA00004123"/>
    </source>
</evidence>
<protein>
    <submittedName>
        <fullName evidence="7">SNF5-domain-containing protein</fullName>
    </submittedName>
</protein>
<feature type="compositionally biased region" description="Basic and acidic residues" evidence="6">
    <location>
        <begin position="1247"/>
        <end position="1256"/>
    </location>
</feature>
<feature type="region of interest" description="Disordered" evidence="6">
    <location>
        <begin position="184"/>
        <end position="239"/>
    </location>
</feature>
<comment type="caution">
    <text evidence="7">The sequence shown here is derived from an EMBL/GenBank/DDBJ whole genome shotgun (WGS) entry which is preliminary data.</text>
</comment>
<sequence length="1732" mass="183517">MNNNTNGNLYQQQQQHHPSYPSGGGINPAMLAAFQAQNANKAKYPSPGGGGGGAVNPAQLMNGMGGGGGGGVGPQHQQNANNTGMGINPAQLLQQQQLFMNNNNNGMGGMGMGMPNNMMAGGSINPAALSSSSRSSPSPSTHAHAHAASSQAHPSPNPNPNPAAQSLAQLFGMTPAQFNALPPHEKQQKMMYAASQQQQATMREQFREKQLMQQRAAAAEIGRQQQQHQQQGFHPDQGMMPPQQFRGGDQGMGMNMGGMNPNANLAMGMNMGGMGGIGGGGGINSMGPSAQQQQQFRDPSILQSQSQGHSSPQPPAQMMNMNNMGMGVNNMAMGLGGGMGSGGMGMGMGTGAGMYPTQNLNPTSSNTNQDLLSGLMRAPSAMGMGGGGGGASFYDRPLSSASGSGSGAPHTPQMPHQQPGQMLPPSGIPRGAGGGGMGGIGGGMGVGVGMGTNMNMNMHFNNANSVANPSASPNPTLNTFASNMGMGVGMPGMRNVSGGAGMRPPSRAMSATPVNGVGVNGFDKLQQQQHQQTAMSPSQNLNLNTNPYGAQQQQHGQGQGQGQAVFAPPPSAHFSPGHQQQQQQRPPTPHQQQQLRTTPTPAPTSSSPPLPGSPSLSSYRGATAGTKRKVGDGSPRSAPGAGAMGPPPSAAAAANGAATSTGYSAPQTPRPPSRLSLNGAGHTPAGTTSAAAQGTGEGPSRPGTRQGQQQQQQGQGQGQGQHQRQPSLSRQGSVPAGTPKAESAPAGETPVPAPAHTAASTTAPALAAGGATPTAPGTPASVPASTTTGAAALPPPQPQVVPHLPPLPANVSLNPAVTRVTVVPLLTSLDTIPALSESEMNDVKGWMERDREYEGVFRQMKERMGREGREALWKGTAWWEKGFPGAQEGGGNRWRRAREPFDVRYPRTRREPGRDAGRGRRGVRREGLRLPRKLDEEDVNRPEQLVPIRLEFDVEHHKMRDTFVWNLNDPVVTPEHFAQTVVEDYNLSPNYHAVITKSIQDQLSDFKAHSGLYDVDAEESSLPVFTPSGTSADAGPKRGRLEGEEERWWAAWRERVNAGLAAVERSRSRSRRRGKKRRKVVKEEGEEGGDADVEDGDVDVDVAEEETGWDEPMLLEEMEIDERKMHEEMRILIKLDIIVGSMKLDDQFEWDLDSEHASPEEFAEVYATELGLNGEFKTAIAHSIREQVQTYQKSLFLVGHPSDGSAIQDEELRLSFLPSLTSAARPLDHVQSYTPVLNYLSDGEIERTEKERDKDMNKRRKRNTRGRRGIALPDREPIRTYRTPAIGFPELDPATLALAAAANAPMSRRAAAAAASLTIANMVASENGTPFLPQVAVPSAAVPPPPPKDKKTAKGHFKAPSYDPELVLRPRAKVAAPTPSTAADVSKLPAPLENDPPPPIVSSSVVMGAAAPPDSKAAKVITAKRAKELEREAKEKEFADGQHPNMIDGVWHCSNCGCPDSIAIGRRKGPLGDKSQCGICGKYWHRHRRPRPVEYNPDPDFHSGLKRELEAAKVTASQKKKGSAAALRAQSSTVPHTPAETSEPQTPSRSNGDIDVSARQSPVPMMVDDDRAISPVSTASSASEPPLAQKIKLNGSNSHRRQSTPSPPATPTLAPASTTKPDSSPNKTPVTKVAIATTSPTSPARPPGPPPPQWLASAKAAMMARYPNDKFEIIMRKVNASSSPEWRIKCLDCPGKLYTPGPGETLANYEVHLKNRQHRQRVNDRLNNGTDS</sequence>
<feature type="compositionally biased region" description="Polar residues" evidence="6">
    <location>
        <begin position="1529"/>
        <end position="1551"/>
    </location>
</feature>
<feature type="compositionally biased region" description="Polar residues" evidence="6">
    <location>
        <begin position="288"/>
        <end position="297"/>
    </location>
</feature>
<feature type="compositionally biased region" description="Low complexity" evidence="6">
    <location>
        <begin position="579"/>
        <end position="599"/>
    </location>
</feature>
<feature type="region of interest" description="Disordered" evidence="6">
    <location>
        <begin position="1512"/>
        <end position="1557"/>
    </location>
</feature>
<evidence type="ECO:0000313" key="7">
    <source>
        <dbReference type="EMBL" id="GLB39897.1"/>
    </source>
</evidence>
<keyword evidence="3" id="KW-0805">Transcription regulation</keyword>
<feature type="compositionally biased region" description="Polar residues" evidence="6">
    <location>
        <begin position="1620"/>
        <end position="1629"/>
    </location>
</feature>
<comment type="subcellular location">
    <subcellularLocation>
        <location evidence="1">Nucleus</location>
    </subcellularLocation>
</comment>
<feature type="compositionally biased region" description="Basic residues" evidence="6">
    <location>
        <begin position="1257"/>
        <end position="1267"/>
    </location>
</feature>
<gene>
    <name evidence="7" type="primary">SNF5</name>
    <name evidence="7" type="ORF">LshimejAT787_0704070</name>
</gene>
<feature type="compositionally biased region" description="Low complexity" evidence="6">
    <location>
        <begin position="754"/>
        <end position="792"/>
    </location>
</feature>
<feature type="region of interest" description="Disordered" evidence="6">
    <location>
        <begin position="42"/>
        <end position="86"/>
    </location>
</feature>
<feature type="region of interest" description="Disordered" evidence="6">
    <location>
        <begin position="1593"/>
        <end position="1630"/>
    </location>
</feature>
<dbReference type="PANTHER" id="PTHR10019">
    <property type="entry name" value="SNF5"/>
    <property type="match status" value="1"/>
</dbReference>
<accession>A0A9P3UP22</accession>
<evidence type="ECO:0000256" key="2">
    <source>
        <dbReference type="ARBA" id="ARBA00010239"/>
    </source>
</evidence>
<feature type="compositionally biased region" description="Polar residues" evidence="6">
    <location>
        <begin position="525"/>
        <end position="548"/>
    </location>
</feature>
<feature type="compositionally biased region" description="Low complexity" evidence="6">
    <location>
        <begin position="632"/>
        <end position="641"/>
    </location>
</feature>
<feature type="compositionally biased region" description="Low complexity" evidence="6">
    <location>
        <begin position="1"/>
        <end position="15"/>
    </location>
</feature>
<feature type="region of interest" description="Disordered" evidence="6">
    <location>
        <begin position="1374"/>
        <end position="1397"/>
    </location>
</feature>
<feature type="region of interest" description="Disordered" evidence="6">
    <location>
        <begin position="1247"/>
        <end position="1267"/>
    </location>
</feature>
<keyword evidence="4" id="KW-0804">Transcription</keyword>
<feature type="compositionally biased region" description="Low complexity" evidence="6">
    <location>
        <begin position="683"/>
        <end position="694"/>
    </location>
</feature>
<evidence type="ECO:0000256" key="6">
    <source>
        <dbReference type="SAM" id="MobiDB-lite"/>
    </source>
</evidence>
<feature type="compositionally biased region" description="Pro residues" evidence="6">
    <location>
        <begin position="600"/>
        <end position="612"/>
    </location>
</feature>